<dbReference type="GO" id="GO:0005634">
    <property type="term" value="C:nucleus"/>
    <property type="evidence" value="ECO:0000318"/>
    <property type="project" value="GO_Central"/>
</dbReference>
<name>A0A1D5PC97_CHICK</name>
<keyword evidence="5" id="KW-0053">Apoptosis</keyword>
<evidence type="ECO:0000313" key="19">
    <source>
        <dbReference type="Ensembl" id="ENSGALP00010011737.1"/>
    </source>
</evidence>
<dbReference type="Gene3D" id="1.20.940.10">
    <property type="entry name" value="Functional domain of the splicing factor Prp18"/>
    <property type="match status" value="1"/>
</dbReference>
<keyword evidence="3" id="KW-0963">Cytoplasm</keyword>
<keyword evidence="11" id="KW-0687">Ribonucleoprotein</keyword>
<dbReference type="GeneTree" id="ENSGT00390000001803"/>
<evidence type="ECO:0000256" key="12">
    <source>
        <dbReference type="ARBA" id="ARBA00059202"/>
    </source>
</evidence>
<feature type="region of interest" description="Disordered" evidence="17">
    <location>
        <begin position="194"/>
        <end position="219"/>
    </location>
</feature>
<evidence type="ECO:0000256" key="7">
    <source>
        <dbReference type="ARBA" id="ARBA00023159"/>
    </source>
</evidence>
<keyword evidence="20" id="KW-1185">Reference proteome</keyword>
<dbReference type="Proteomes" id="UP000000539">
    <property type="component" value="Chromosome 13"/>
</dbReference>
<reference evidence="19" key="2">
    <citation type="submission" date="2025-08" db="UniProtKB">
        <authorList>
            <consortium name="Ensembl"/>
        </authorList>
    </citation>
    <scope>IDENTIFICATION</scope>
    <source>
        <strain evidence="19">broiler</strain>
    </source>
</reference>
<evidence type="ECO:0000256" key="14">
    <source>
        <dbReference type="ARBA" id="ARBA00063541"/>
    </source>
</evidence>
<evidence type="ECO:0007829" key="21">
    <source>
        <dbReference type="PeptideAtlas" id="A0A1D5PC97"/>
    </source>
</evidence>
<dbReference type="GO" id="GO:0005929">
    <property type="term" value="C:cilium"/>
    <property type="evidence" value="ECO:0007669"/>
    <property type="project" value="Ensembl"/>
</dbReference>
<dbReference type="PaxDb" id="9031-ENSGALP00000001676"/>
<reference evidence="19" key="1">
    <citation type="submission" date="2020-11" db="EMBL/GenBank/DDBJ databases">
        <title>Gallus gallus (Chicken) genome, bGalGal1, GRCg7b, maternal haplotype autosomes + Z &amp; W.</title>
        <authorList>
            <person name="Warren W."/>
            <person name="Formenti G."/>
            <person name="Fedrigo O."/>
            <person name="Haase B."/>
            <person name="Mountcastle J."/>
            <person name="Balacco J."/>
            <person name="Tracey A."/>
            <person name="Schneider V."/>
            <person name="Okimoto R."/>
            <person name="Cheng H."/>
            <person name="Hawken R."/>
            <person name="Howe K."/>
            <person name="Jarvis E.D."/>
        </authorList>
    </citation>
    <scope>NUCLEOTIDE SEQUENCE [LARGE SCALE GENOMIC DNA]</scope>
    <source>
        <strain evidence="19">Broiler</strain>
    </source>
</reference>
<dbReference type="PANTHER" id="PTHR18834:SF2">
    <property type="entry name" value="STEROID RECEPTOR RNA ACTIVATOR 1"/>
    <property type="match status" value="1"/>
</dbReference>
<comment type="subcellular location">
    <subcellularLocation>
        <location evidence="2">Cytoplasm</location>
    </subcellularLocation>
    <subcellularLocation>
        <location evidence="1">Nucleus</location>
    </subcellularLocation>
</comment>
<dbReference type="CTD" id="10011"/>
<dbReference type="GO" id="GO:0015630">
    <property type="term" value="C:microtubule cytoskeleton"/>
    <property type="evidence" value="ECO:0007669"/>
    <property type="project" value="Ensembl"/>
</dbReference>
<evidence type="ECO:0000313" key="20">
    <source>
        <dbReference type="Proteomes" id="UP000000539"/>
    </source>
</evidence>
<dbReference type="GO" id="GO:0005886">
    <property type="term" value="C:plasma membrane"/>
    <property type="evidence" value="ECO:0007669"/>
    <property type="project" value="Ensembl"/>
</dbReference>
<dbReference type="GO" id="GO:0002153">
    <property type="term" value="F:steroid receptor RNA activator RNA binding"/>
    <property type="evidence" value="ECO:0007669"/>
    <property type="project" value="Ensembl"/>
</dbReference>
<organism evidence="19 20">
    <name type="scientific">Gallus gallus</name>
    <name type="common">Chicken</name>
    <dbReference type="NCBI Taxonomy" id="9031"/>
    <lineage>
        <taxon>Eukaryota</taxon>
        <taxon>Metazoa</taxon>
        <taxon>Chordata</taxon>
        <taxon>Craniata</taxon>
        <taxon>Vertebrata</taxon>
        <taxon>Euteleostomi</taxon>
        <taxon>Archelosauria</taxon>
        <taxon>Archosauria</taxon>
        <taxon>Dinosauria</taxon>
        <taxon>Saurischia</taxon>
        <taxon>Theropoda</taxon>
        <taxon>Coelurosauria</taxon>
        <taxon>Aves</taxon>
        <taxon>Neognathae</taxon>
        <taxon>Galloanserae</taxon>
        <taxon>Galliformes</taxon>
        <taxon>Phasianidae</taxon>
        <taxon>Phasianinae</taxon>
        <taxon>Gallus</taxon>
    </lineage>
</organism>
<dbReference type="PANTHER" id="PTHR18834">
    <property type="entry name" value="STEROID RECEPTOR RNA ACTIVATOR 1"/>
    <property type="match status" value="1"/>
</dbReference>
<evidence type="ECO:0000256" key="11">
    <source>
        <dbReference type="ARBA" id="ARBA00023274"/>
    </source>
</evidence>
<keyword evidence="21" id="KW-1267">Proteomics identification</keyword>
<reference evidence="19" key="3">
    <citation type="submission" date="2025-09" db="UniProtKB">
        <authorList>
            <consortium name="Ensembl"/>
        </authorList>
    </citation>
    <scope>IDENTIFICATION</scope>
    <source>
        <strain evidence="19">broiler</strain>
    </source>
</reference>
<dbReference type="FunFam" id="1.20.940.10:FF:000006">
    <property type="entry name" value="steroid receptor RNA activator 1"/>
    <property type="match status" value="1"/>
</dbReference>
<dbReference type="Ensembl" id="ENSGALT00010020189.1">
    <property type="protein sequence ID" value="ENSGALP00010011737.1"/>
    <property type="gene ID" value="ENSGALG00010008449.1"/>
</dbReference>
<comment type="similarity">
    <text evidence="13">Belongs to the SRA1 family.</text>
</comment>
<evidence type="ECO:0000256" key="2">
    <source>
        <dbReference type="ARBA" id="ARBA00004496"/>
    </source>
</evidence>
<feature type="compositionally biased region" description="Pro residues" evidence="17">
    <location>
        <begin position="209"/>
        <end position="219"/>
    </location>
</feature>
<evidence type="ECO:0000256" key="13">
    <source>
        <dbReference type="ARBA" id="ARBA00061450"/>
    </source>
</evidence>
<evidence type="ECO:0000259" key="18">
    <source>
        <dbReference type="Pfam" id="PF07304"/>
    </source>
</evidence>
<comment type="subunit">
    <text evidence="14">SRA1 RNA exists in a ribonucleoprotein complex containing NCOA1. The RNA also forms a complex with PUS1 and RARG in the nucleus. Interacts with AR.</text>
</comment>
<feature type="region of interest" description="Disordered" evidence="17">
    <location>
        <begin position="1"/>
        <end position="94"/>
    </location>
</feature>
<keyword evidence="8" id="KW-0804">Transcription</keyword>
<evidence type="ECO:0000256" key="15">
    <source>
        <dbReference type="ARBA" id="ARBA00073527"/>
    </source>
</evidence>
<keyword evidence="9" id="KW-0675">Receptor</keyword>
<dbReference type="eggNOG" id="ENOG502RZ38">
    <property type="taxonomic scope" value="Eukaryota"/>
</dbReference>
<keyword evidence="6" id="KW-0805">Transcription regulation</keyword>
<dbReference type="GO" id="GO:0045171">
    <property type="term" value="C:intercellular bridge"/>
    <property type="evidence" value="ECO:0007669"/>
    <property type="project" value="Ensembl"/>
</dbReference>
<dbReference type="GO" id="GO:0006915">
    <property type="term" value="P:apoptotic process"/>
    <property type="evidence" value="ECO:0007669"/>
    <property type="project" value="UniProtKB-KW"/>
</dbReference>
<dbReference type="GO" id="GO:0005829">
    <property type="term" value="C:cytosol"/>
    <property type="evidence" value="ECO:0007669"/>
    <property type="project" value="Ensembl"/>
</dbReference>
<feature type="compositionally biased region" description="Pro residues" evidence="17">
    <location>
        <begin position="42"/>
        <end position="57"/>
    </location>
</feature>
<dbReference type="GO" id="GO:0003713">
    <property type="term" value="F:transcription coactivator activity"/>
    <property type="evidence" value="ECO:0000318"/>
    <property type="project" value="GO_Central"/>
</dbReference>
<evidence type="ECO:0000256" key="16">
    <source>
        <dbReference type="ARBA" id="ARBA00081120"/>
    </source>
</evidence>
<evidence type="ECO:0000256" key="5">
    <source>
        <dbReference type="ARBA" id="ARBA00022703"/>
    </source>
</evidence>
<dbReference type="GO" id="GO:0006357">
    <property type="term" value="P:regulation of transcription by RNA polymerase II"/>
    <property type="evidence" value="ECO:0007669"/>
    <property type="project" value="InterPro"/>
</dbReference>
<dbReference type="Bgee" id="ENSGALG00000040453">
    <property type="expression patterns" value="Expressed in ovary and 13 other cell types or tissues"/>
</dbReference>
<gene>
    <name evidence="19" type="primary">SRA1</name>
</gene>
<dbReference type="InterPro" id="IPR040243">
    <property type="entry name" value="Steroid_recept_RNA_1"/>
</dbReference>
<dbReference type="InterPro" id="IPR009917">
    <property type="entry name" value="SRA1/Sec31"/>
</dbReference>
<dbReference type="OMA" id="VPGIQHD"/>
<dbReference type="Pfam" id="PF07304">
    <property type="entry name" value="SRA1"/>
    <property type="match status" value="1"/>
</dbReference>
<protein>
    <recommendedName>
        <fullName evidence="15">Steroid receptor RNA activator 1</fullName>
    </recommendedName>
    <alternativeName>
        <fullName evidence="16">Steroid receptor RNA activator protein</fullName>
    </alternativeName>
</protein>
<dbReference type="SMR" id="A0A1D5PC97"/>
<dbReference type="AlphaFoldDB" id="A0A1D5PC97"/>
<keyword evidence="7" id="KW-0010">Activator</keyword>
<accession>A0A1D5PC97</accession>
<dbReference type="RefSeq" id="NP_001288615.1">
    <property type="nucleotide sequence ID" value="NM_001301686.2"/>
</dbReference>
<dbReference type="GO" id="GO:1990904">
    <property type="term" value="C:ribonucleoprotein complex"/>
    <property type="evidence" value="ECO:0007669"/>
    <property type="project" value="UniProtKB-KW"/>
</dbReference>
<feature type="domain" description="SRA1/Sec31" evidence="18">
    <location>
        <begin position="57"/>
        <end position="196"/>
    </location>
</feature>
<proteinExistence type="evidence at protein level"/>
<keyword evidence="4" id="KW-0597">Phosphoprotein</keyword>
<dbReference type="VEuPathDB" id="HostDB:geneid_427608"/>
<dbReference type="GO" id="GO:0005654">
    <property type="term" value="C:nucleoplasm"/>
    <property type="evidence" value="ECO:0007669"/>
    <property type="project" value="Ensembl"/>
</dbReference>
<comment type="function">
    <text evidence="12">Functional RNA which acts as a transcriptional coactivator that selectively enhances steroid receptor-mediated transactivation ligand-independently through a mechanism involving the modulating N-terminal domain (AF-1) of steroid receptors. Also mediates transcriptional coactivation of steroid receptors ligand-dependently through the steroid-binding domain (AF-2). Enhances cellular proliferation and differentiation and promotes apoptosis in vivo. May play a role in tumorigenesis.</text>
</comment>
<dbReference type="OrthoDB" id="5982138at2759"/>
<keyword evidence="10" id="KW-0539">Nucleus</keyword>
<evidence type="ECO:0000256" key="6">
    <source>
        <dbReference type="ARBA" id="ARBA00023015"/>
    </source>
</evidence>
<dbReference type="GO" id="GO:0045662">
    <property type="term" value="P:negative regulation of myoblast differentiation"/>
    <property type="evidence" value="ECO:0007669"/>
    <property type="project" value="Ensembl"/>
</dbReference>
<evidence type="ECO:0000256" key="3">
    <source>
        <dbReference type="ARBA" id="ARBA00022490"/>
    </source>
</evidence>
<evidence type="ECO:0000256" key="10">
    <source>
        <dbReference type="ARBA" id="ARBA00023242"/>
    </source>
</evidence>
<evidence type="ECO:0000256" key="4">
    <source>
        <dbReference type="ARBA" id="ARBA00022553"/>
    </source>
</evidence>
<evidence type="ECO:0000256" key="9">
    <source>
        <dbReference type="ARBA" id="ARBA00023170"/>
    </source>
</evidence>
<sequence>MADLYVKPGNARRGWNDPPQFSYGLQTRGAGPGRTPLSRRPPSAPQGPPAGAPPDRPPAALGAPPLGPPGPAPSARGSPSPAPGEEGGATGGDVPAEAVLAPLREALSACRPAMQKQVCDDIGRRLTALGDAWARGKLSAPVRRRMALLVRELERRRWDAADEIHRSLMVDHVNEVSLWLVGVKRLIAECRNLPTAEPGEDSNAAGPSPEVPVPPGAAN</sequence>
<dbReference type="GeneID" id="427608"/>
<evidence type="ECO:0000256" key="17">
    <source>
        <dbReference type="SAM" id="MobiDB-lite"/>
    </source>
</evidence>
<evidence type="ECO:0000256" key="1">
    <source>
        <dbReference type="ARBA" id="ARBA00004123"/>
    </source>
</evidence>
<evidence type="ECO:0000256" key="8">
    <source>
        <dbReference type="ARBA" id="ARBA00023163"/>
    </source>
</evidence>
<dbReference type="KEGG" id="gga:427608"/>